<reference evidence="1 2" key="1">
    <citation type="journal article" date="2011" name="J. Bacteriol.">
        <title>Draft genome sequence of the polycyclic aromatic hydrocarbon-degrading, genetically engineered bioluminescent bioreporter Pseudomonas fluorescens HK44.</title>
        <authorList>
            <person name="Chauhan A."/>
            <person name="Layton A.C."/>
            <person name="Williams D.E."/>
            <person name="Smartt A.E."/>
            <person name="Ripp S."/>
            <person name="Karpinets T.V."/>
            <person name="Brown S.D."/>
            <person name="Sayler G.S."/>
        </authorList>
    </citation>
    <scope>NUCLEOTIDE SEQUENCE [LARGE SCALE GENOMIC DNA]</scope>
    <source>
        <strain evidence="1 2">HK44</strain>
    </source>
</reference>
<dbReference type="NCBIfam" id="TIGR01646">
    <property type="entry name" value="vgr_GE"/>
    <property type="match status" value="1"/>
</dbReference>
<dbReference type="InterPro" id="IPR017847">
    <property type="entry name" value="T6SS_RhsGE_Vgr_subset"/>
</dbReference>
<name>A0A010RVC8_PSEFL</name>
<dbReference type="Pfam" id="PF05954">
    <property type="entry name" value="Phage_GPD"/>
    <property type="match status" value="1"/>
</dbReference>
<organism evidence="1 2">
    <name type="scientific">Pseudomonas fluorescens HK44</name>
    <dbReference type="NCBI Taxonomy" id="1042209"/>
    <lineage>
        <taxon>Bacteria</taxon>
        <taxon>Pseudomonadati</taxon>
        <taxon>Pseudomonadota</taxon>
        <taxon>Gammaproteobacteria</taxon>
        <taxon>Pseudomonadales</taxon>
        <taxon>Pseudomonadaceae</taxon>
        <taxon>Pseudomonas</taxon>
    </lineage>
</organism>
<comment type="caution">
    <text evidence="1">The sequence shown here is derived from an EMBL/GenBank/DDBJ whole genome shotgun (WGS) entry which is preliminary data.</text>
</comment>
<evidence type="ECO:0000313" key="2">
    <source>
        <dbReference type="Proteomes" id="UP000022611"/>
    </source>
</evidence>
<dbReference type="EMBL" id="AFOY02000004">
    <property type="protein sequence ID" value="EXF96221.1"/>
    <property type="molecule type" value="Genomic_DNA"/>
</dbReference>
<dbReference type="eggNOG" id="COG3501">
    <property type="taxonomic scope" value="Bacteria"/>
</dbReference>
<dbReference type="NCBIfam" id="TIGR03361">
    <property type="entry name" value="VI_Rhs_Vgr"/>
    <property type="match status" value="1"/>
</dbReference>
<dbReference type="PATRIC" id="fig|1042209.11.peg.1192"/>
<dbReference type="Gene3D" id="3.55.50.10">
    <property type="entry name" value="Baseplate protein-like domains"/>
    <property type="match status" value="1"/>
</dbReference>
<dbReference type="Gene3D" id="2.40.50.230">
    <property type="entry name" value="Gp5 N-terminal domain"/>
    <property type="match status" value="1"/>
</dbReference>
<dbReference type="AlphaFoldDB" id="A0A010RVC8"/>
<sequence length="597" mass="67134">MYIDMESPFILTLTELALSFQVQQFSGREALNQVYRFDIDMRGPQPALSLDLLLHQPAFLSLSPTTGIHGIIHSAGLQYCGAQQIGYSLNLAPRLLALEQQRGRRVFQQLSVPDLLRQLLAEHRLPPDSYRFELPNGEYPPRPFCLQYDETDLNLLQRLCEEEGIHYHFEHQHDRHVLVFADDSDSFAQRPVESTFHPTALDAEQPRISQLFQCHSRPTTGPQTTFAQHASTDRAPLAPDACANQPCLDSLHPTGRIDPAQVRRNQLGRRELERLRSLHRLVQGHSTLPDLLSGRLLQVTGHPVPAFNDQWLLSEVLHQGKPPGTDTVLPKAAVYRNQFKAIPWSTEFRPPLKHSRPCISGYQMARVLGPAGMPPHLDEHGRINICLWPDAPSDRQGSSGIWLPIAHMGTGRPTLPLAGSEVHVSFLDGDPDRPLLCAGFIGLQPSEPQPRVAAEQKASPTGWGGEIYLFERPCATTERLADTTWYIVRMPRPGLKELGSLNRDDVLMTGKSQALGNLSLTIEQKQRLASEFARTPEQLCLLYPGQCVALADYFQQHWNNEQRLSFIDHATPPSTQRQPREARLLFDWLVNGPDATR</sequence>
<gene>
    <name evidence="1" type="ORF">HK44_023235</name>
</gene>
<dbReference type="Gene3D" id="2.30.110.50">
    <property type="match status" value="1"/>
</dbReference>
<dbReference type="SUPFAM" id="SSF69255">
    <property type="entry name" value="gp5 N-terminal domain-like"/>
    <property type="match status" value="1"/>
</dbReference>
<accession>A0A010RVC8</accession>
<protein>
    <submittedName>
        <fullName evidence="1">Type IV secretion protein Rhs</fullName>
    </submittedName>
</protein>
<dbReference type="Gene3D" id="4.10.220.110">
    <property type="match status" value="1"/>
</dbReference>
<dbReference type="HOGENOM" id="CLU_004121_7_0_6"/>
<dbReference type="Proteomes" id="UP000022611">
    <property type="component" value="Unassembled WGS sequence"/>
</dbReference>
<dbReference type="InterPro" id="IPR006533">
    <property type="entry name" value="T6SS_Vgr_RhsGE"/>
</dbReference>
<dbReference type="RefSeq" id="WP_019689578.1">
    <property type="nucleotide sequence ID" value="NZ_AFOY02000004.1"/>
</dbReference>
<dbReference type="SUPFAM" id="SSF69279">
    <property type="entry name" value="Phage tail proteins"/>
    <property type="match status" value="2"/>
</dbReference>
<dbReference type="InterPro" id="IPR037026">
    <property type="entry name" value="Vgr_OB-fold_dom_sf"/>
</dbReference>
<proteinExistence type="predicted"/>
<dbReference type="OrthoDB" id="9762420at2"/>
<evidence type="ECO:0000313" key="1">
    <source>
        <dbReference type="EMBL" id="EXF96221.1"/>
    </source>
</evidence>